<evidence type="ECO:0000313" key="1">
    <source>
        <dbReference type="EMBL" id="EEF38196.1"/>
    </source>
</evidence>
<name>B9SDW2_RICCO</name>
<gene>
    <name evidence="1" type="ORF">RCOM_0487680</name>
</gene>
<keyword evidence="2" id="KW-1185">Reference proteome</keyword>
<dbReference type="EMBL" id="EQ973932">
    <property type="protein sequence ID" value="EEF38196.1"/>
    <property type="molecule type" value="Genomic_DNA"/>
</dbReference>
<dbReference type="AlphaFoldDB" id="B9SDW2"/>
<sequence>MDALSLLLKDPSPSLLEDNWSTKKVKVCDSEGKTHSSLVKEGVLCRDKISQLFTPMDEVVEGPKYFAINKDDVRIGDGTQPMIGKATVVDFDEHMDDCLGPWMHAAKKGRKFVKKADG</sequence>
<dbReference type="InParanoid" id="B9SDW2"/>
<accession>B9SDW2</accession>
<proteinExistence type="predicted"/>
<dbReference type="Proteomes" id="UP000008311">
    <property type="component" value="Unassembled WGS sequence"/>
</dbReference>
<protein>
    <submittedName>
        <fullName evidence="1">Uncharacterized protein</fullName>
    </submittedName>
</protein>
<reference evidence="2" key="1">
    <citation type="journal article" date="2010" name="Nat. Biotechnol.">
        <title>Draft genome sequence of the oilseed species Ricinus communis.</title>
        <authorList>
            <person name="Chan A.P."/>
            <person name="Crabtree J."/>
            <person name="Zhao Q."/>
            <person name="Lorenzi H."/>
            <person name="Orvis J."/>
            <person name="Puiu D."/>
            <person name="Melake-Berhan A."/>
            <person name="Jones K.M."/>
            <person name="Redman J."/>
            <person name="Chen G."/>
            <person name="Cahoon E.B."/>
            <person name="Gedil M."/>
            <person name="Stanke M."/>
            <person name="Haas B.J."/>
            <person name="Wortman J.R."/>
            <person name="Fraser-Liggett C.M."/>
            <person name="Ravel J."/>
            <person name="Rabinowicz P.D."/>
        </authorList>
    </citation>
    <scope>NUCLEOTIDE SEQUENCE [LARGE SCALE GENOMIC DNA]</scope>
    <source>
        <strain evidence="2">cv. Hale</strain>
    </source>
</reference>
<organism evidence="1 2">
    <name type="scientific">Ricinus communis</name>
    <name type="common">Castor bean</name>
    <dbReference type="NCBI Taxonomy" id="3988"/>
    <lineage>
        <taxon>Eukaryota</taxon>
        <taxon>Viridiplantae</taxon>
        <taxon>Streptophyta</taxon>
        <taxon>Embryophyta</taxon>
        <taxon>Tracheophyta</taxon>
        <taxon>Spermatophyta</taxon>
        <taxon>Magnoliopsida</taxon>
        <taxon>eudicotyledons</taxon>
        <taxon>Gunneridae</taxon>
        <taxon>Pentapetalae</taxon>
        <taxon>rosids</taxon>
        <taxon>fabids</taxon>
        <taxon>Malpighiales</taxon>
        <taxon>Euphorbiaceae</taxon>
        <taxon>Acalyphoideae</taxon>
        <taxon>Acalypheae</taxon>
        <taxon>Ricinus</taxon>
    </lineage>
</organism>
<evidence type="ECO:0000313" key="2">
    <source>
        <dbReference type="Proteomes" id="UP000008311"/>
    </source>
</evidence>